<feature type="transmembrane region" description="Helical" evidence="7">
    <location>
        <begin position="29"/>
        <end position="46"/>
    </location>
</feature>
<dbReference type="Gene3D" id="6.10.140.1320">
    <property type="match status" value="1"/>
</dbReference>
<organism evidence="9 10">
    <name type="scientific">Coprinellus micaceus</name>
    <name type="common">Glistening ink-cap mushroom</name>
    <name type="synonym">Coprinus micaceus</name>
    <dbReference type="NCBI Taxonomy" id="71717"/>
    <lineage>
        <taxon>Eukaryota</taxon>
        <taxon>Fungi</taxon>
        <taxon>Dikarya</taxon>
        <taxon>Basidiomycota</taxon>
        <taxon>Agaricomycotina</taxon>
        <taxon>Agaricomycetes</taxon>
        <taxon>Agaricomycetidae</taxon>
        <taxon>Agaricales</taxon>
        <taxon>Agaricineae</taxon>
        <taxon>Psathyrellaceae</taxon>
        <taxon>Coprinellus</taxon>
    </lineage>
</organism>
<name>A0A4Y7SUT7_COPMI</name>
<dbReference type="InterPro" id="IPR007667">
    <property type="entry name" value="Hypoxia_induced_domain"/>
</dbReference>
<gene>
    <name evidence="9" type="ORF">FA13DRAFT_1157821</name>
</gene>
<keyword evidence="2 7" id="KW-0812">Transmembrane</keyword>
<evidence type="ECO:0000256" key="1">
    <source>
        <dbReference type="ARBA" id="ARBA00004325"/>
    </source>
</evidence>
<evidence type="ECO:0000256" key="2">
    <source>
        <dbReference type="ARBA" id="ARBA00022692"/>
    </source>
</evidence>
<keyword evidence="10" id="KW-1185">Reference proteome</keyword>
<protein>
    <recommendedName>
        <fullName evidence="8">HIG1 domain-containing protein</fullName>
    </recommendedName>
</protein>
<comment type="caution">
    <text evidence="9">The sequence shown here is derived from an EMBL/GenBank/DDBJ whole genome shotgun (WGS) entry which is preliminary data.</text>
</comment>
<feature type="domain" description="HIG1" evidence="8">
    <location>
        <begin position="1"/>
        <end position="92"/>
    </location>
</feature>
<dbReference type="OrthoDB" id="6604018at2759"/>
<comment type="subcellular location">
    <subcellularLocation>
        <location evidence="1">Mitochondrion membrane</location>
    </subcellularLocation>
</comment>
<keyword evidence="4" id="KW-0496">Mitochondrion</keyword>
<sequence length="211" mass="23292">MSTPPTNPYPYGYETWTEKFSRKFKENPWVPAGCLATTLALTMSAVKMRQGKSKSMNYWMRARVGLQGLTLVALVAGSMALKRQREETAALESSVDSLILTLASPSSTKQEQDALLAKTDSKILALLEQRQSQSNVEKAEFAERLKEAEVAAKEEEVMGRQRVVKGPSVVKHEKGAVGATTGEVHPPTVGDVGRVEREGEVKGGRSWWRVW</sequence>
<dbReference type="GO" id="GO:0097250">
    <property type="term" value="P:mitochondrial respirasome assembly"/>
    <property type="evidence" value="ECO:0007669"/>
    <property type="project" value="TreeGrafter"/>
</dbReference>
<feature type="region of interest" description="Disordered" evidence="6">
    <location>
        <begin position="178"/>
        <end position="197"/>
    </location>
</feature>
<proteinExistence type="predicted"/>
<dbReference type="GO" id="GO:0031966">
    <property type="term" value="C:mitochondrial membrane"/>
    <property type="evidence" value="ECO:0007669"/>
    <property type="project" value="UniProtKB-SubCell"/>
</dbReference>
<dbReference type="InterPro" id="IPR050355">
    <property type="entry name" value="RCF1"/>
</dbReference>
<evidence type="ECO:0000256" key="6">
    <source>
        <dbReference type="SAM" id="MobiDB-lite"/>
    </source>
</evidence>
<evidence type="ECO:0000256" key="7">
    <source>
        <dbReference type="SAM" id="Phobius"/>
    </source>
</evidence>
<dbReference type="PANTHER" id="PTHR12297:SF3">
    <property type="entry name" value="HIG1 DOMAIN FAMILY MEMBER 1A"/>
    <property type="match status" value="1"/>
</dbReference>
<reference evidence="9 10" key="1">
    <citation type="journal article" date="2019" name="Nat. Ecol. Evol.">
        <title>Megaphylogeny resolves global patterns of mushroom evolution.</title>
        <authorList>
            <person name="Varga T."/>
            <person name="Krizsan K."/>
            <person name="Foldi C."/>
            <person name="Dima B."/>
            <person name="Sanchez-Garcia M."/>
            <person name="Sanchez-Ramirez S."/>
            <person name="Szollosi G.J."/>
            <person name="Szarkandi J.G."/>
            <person name="Papp V."/>
            <person name="Albert L."/>
            <person name="Andreopoulos W."/>
            <person name="Angelini C."/>
            <person name="Antonin V."/>
            <person name="Barry K.W."/>
            <person name="Bougher N.L."/>
            <person name="Buchanan P."/>
            <person name="Buyck B."/>
            <person name="Bense V."/>
            <person name="Catcheside P."/>
            <person name="Chovatia M."/>
            <person name="Cooper J."/>
            <person name="Damon W."/>
            <person name="Desjardin D."/>
            <person name="Finy P."/>
            <person name="Geml J."/>
            <person name="Haridas S."/>
            <person name="Hughes K."/>
            <person name="Justo A."/>
            <person name="Karasinski D."/>
            <person name="Kautmanova I."/>
            <person name="Kiss B."/>
            <person name="Kocsube S."/>
            <person name="Kotiranta H."/>
            <person name="LaButti K.M."/>
            <person name="Lechner B.E."/>
            <person name="Liimatainen K."/>
            <person name="Lipzen A."/>
            <person name="Lukacs Z."/>
            <person name="Mihaltcheva S."/>
            <person name="Morgado L.N."/>
            <person name="Niskanen T."/>
            <person name="Noordeloos M.E."/>
            <person name="Ohm R.A."/>
            <person name="Ortiz-Santana B."/>
            <person name="Ovrebo C."/>
            <person name="Racz N."/>
            <person name="Riley R."/>
            <person name="Savchenko A."/>
            <person name="Shiryaev A."/>
            <person name="Soop K."/>
            <person name="Spirin V."/>
            <person name="Szebenyi C."/>
            <person name="Tomsovsky M."/>
            <person name="Tulloss R.E."/>
            <person name="Uehling J."/>
            <person name="Grigoriev I.V."/>
            <person name="Vagvolgyi C."/>
            <person name="Papp T."/>
            <person name="Martin F.M."/>
            <person name="Miettinen O."/>
            <person name="Hibbett D.S."/>
            <person name="Nagy L.G."/>
        </authorList>
    </citation>
    <scope>NUCLEOTIDE SEQUENCE [LARGE SCALE GENOMIC DNA]</scope>
    <source>
        <strain evidence="9 10">FP101781</strain>
    </source>
</reference>
<dbReference type="AlphaFoldDB" id="A0A4Y7SUT7"/>
<evidence type="ECO:0000256" key="3">
    <source>
        <dbReference type="ARBA" id="ARBA00022989"/>
    </source>
</evidence>
<keyword evidence="5 7" id="KW-0472">Membrane</keyword>
<dbReference type="Pfam" id="PF04588">
    <property type="entry name" value="HIG_1_N"/>
    <property type="match status" value="1"/>
</dbReference>
<accession>A0A4Y7SUT7</accession>
<dbReference type="Proteomes" id="UP000298030">
    <property type="component" value="Unassembled WGS sequence"/>
</dbReference>
<dbReference type="PANTHER" id="PTHR12297">
    <property type="entry name" value="HYPOXIA-INDUCBILE GENE 1 HIG1 -RELATED"/>
    <property type="match status" value="1"/>
</dbReference>
<evidence type="ECO:0000313" key="10">
    <source>
        <dbReference type="Proteomes" id="UP000298030"/>
    </source>
</evidence>
<evidence type="ECO:0000256" key="4">
    <source>
        <dbReference type="ARBA" id="ARBA00023128"/>
    </source>
</evidence>
<evidence type="ECO:0000259" key="8">
    <source>
        <dbReference type="PROSITE" id="PS51503"/>
    </source>
</evidence>
<dbReference type="PROSITE" id="PS51503">
    <property type="entry name" value="HIG1"/>
    <property type="match status" value="1"/>
</dbReference>
<evidence type="ECO:0000256" key="5">
    <source>
        <dbReference type="ARBA" id="ARBA00023136"/>
    </source>
</evidence>
<feature type="transmembrane region" description="Helical" evidence="7">
    <location>
        <begin position="58"/>
        <end position="81"/>
    </location>
</feature>
<dbReference type="STRING" id="71717.A0A4Y7SUT7"/>
<dbReference type="EMBL" id="QPFP01000056">
    <property type="protein sequence ID" value="TEB25491.1"/>
    <property type="molecule type" value="Genomic_DNA"/>
</dbReference>
<evidence type="ECO:0000313" key="9">
    <source>
        <dbReference type="EMBL" id="TEB25491.1"/>
    </source>
</evidence>
<keyword evidence="3 7" id="KW-1133">Transmembrane helix</keyword>